<comment type="subcellular location">
    <subcellularLocation>
        <location evidence="1">Cytoplasm</location>
    </subcellularLocation>
</comment>
<proteinExistence type="inferred from homology"/>
<dbReference type="RefSeq" id="WP_312864290.1">
    <property type="nucleotide sequence ID" value="NZ_JACHIW010000001.1"/>
</dbReference>
<dbReference type="CDD" id="cd02440">
    <property type="entry name" value="AdoMet_MTases"/>
    <property type="match status" value="1"/>
</dbReference>
<evidence type="ECO:0000256" key="11">
    <source>
        <dbReference type="ARBA" id="ARBA00031350"/>
    </source>
</evidence>
<dbReference type="SUPFAM" id="SSF53335">
    <property type="entry name" value="S-adenosyl-L-methionine-dependent methyltransferases"/>
    <property type="match status" value="1"/>
</dbReference>
<evidence type="ECO:0000256" key="10">
    <source>
        <dbReference type="ARBA" id="ARBA00031323"/>
    </source>
</evidence>
<dbReference type="GO" id="GO:0032259">
    <property type="term" value="P:methylation"/>
    <property type="evidence" value="ECO:0007669"/>
    <property type="project" value="UniProtKB-KW"/>
</dbReference>
<evidence type="ECO:0000256" key="2">
    <source>
        <dbReference type="ARBA" id="ARBA00005369"/>
    </source>
</evidence>
<organism evidence="12 13">
    <name type="scientific">Saccharopolyspora phatthalungensis</name>
    <dbReference type="NCBI Taxonomy" id="664693"/>
    <lineage>
        <taxon>Bacteria</taxon>
        <taxon>Bacillati</taxon>
        <taxon>Actinomycetota</taxon>
        <taxon>Actinomycetes</taxon>
        <taxon>Pseudonocardiales</taxon>
        <taxon>Pseudonocardiaceae</taxon>
        <taxon>Saccharopolyspora</taxon>
    </lineage>
</organism>
<comment type="caution">
    <text evidence="12">The sequence shown here is derived from an EMBL/GenBank/DDBJ whole genome shotgun (WGS) entry which is preliminary data.</text>
</comment>
<dbReference type="Proteomes" id="UP000584374">
    <property type="component" value="Unassembled WGS sequence"/>
</dbReference>
<reference evidence="12 13" key="1">
    <citation type="submission" date="2020-08" db="EMBL/GenBank/DDBJ databases">
        <title>Sequencing the genomes of 1000 actinobacteria strains.</title>
        <authorList>
            <person name="Klenk H.-P."/>
        </authorList>
    </citation>
    <scope>NUCLEOTIDE SEQUENCE [LARGE SCALE GENOMIC DNA]</scope>
    <source>
        <strain evidence="12 13">DSM 45584</strain>
    </source>
</reference>
<sequence>MNSLREMKADSASDASRAEALREEMIGKLWEMGAIRSDRVAEVFRAVDRRWYTLDTPLEEVYDPMGAVHVKWDEHGVPVSTVSSPQLQAGMLEQADIRPGMNVLEIGSGGVNAAMMSWLAGPGGTTTTVDIDPDVTDRARSLLDQTGYSGVNVVTADAENGVPTHAPYDRIIVTVGAWDIPPAWLDQLAPEGCIVVPLRMRGLTRSLALERTGDHLESQSADVCGFVKMQGAGANAEQLLSLRDEKVLVRFDDGWPGDQPPKLDGVLDTSRVDVWSGVTIAGTESFDTLQLWLATVFTGFGRLAAEASQKEALVDPDVMWFDPTAVQDDSVAYLTARRAGPGVSEFGVHAFGPHAGVLAEAMAEQVRVWGHDQRHGPGPAFAVWPKDAPAERLPEGLVIDKRHCRVTVSWPTANTAEDQGN</sequence>
<evidence type="ECO:0000313" key="13">
    <source>
        <dbReference type="Proteomes" id="UP000584374"/>
    </source>
</evidence>
<keyword evidence="13" id="KW-1185">Reference proteome</keyword>
<dbReference type="PANTHER" id="PTHR11579">
    <property type="entry name" value="PROTEIN-L-ISOASPARTATE O-METHYLTRANSFERASE"/>
    <property type="match status" value="1"/>
</dbReference>
<dbReference type="InterPro" id="IPR000682">
    <property type="entry name" value="PCMT"/>
</dbReference>
<dbReference type="Pfam" id="PF01135">
    <property type="entry name" value="PCMT"/>
    <property type="match status" value="1"/>
</dbReference>
<evidence type="ECO:0000256" key="1">
    <source>
        <dbReference type="ARBA" id="ARBA00004496"/>
    </source>
</evidence>
<dbReference type="AlphaFoldDB" id="A0A840Q092"/>
<keyword evidence="8" id="KW-0949">S-adenosyl-L-methionine</keyword>
<keyword evidence="5" id="KW-0963">Cytoplasm</keyword>
<name>A0A840Q092_9PSEU</name>
<dbReference type="EC" id="2.1.1.77" evidence="3"/>
<dbReference type="NCBIfam" id="TIGR04364">
    <property type="entry name" value="methyltran_FxLD"/>
    <property type="match status" value="1"/>
</dbReference>
<evidence type="ECO:0000256" key="4">
    <source>
        <dbReference type="ARBA" id="ARBA00013346"/>
    </source>
</evidence>
<accession>A0A840Q092</accession>
<dbReference type="PANTHER" id="PTHR11579:SF0">
    <property type="entry name" value="PROTEIN-L-ISOASPARTATE(D-ASPARTATE) O-METHYLTRANSFERASE"/>
    <property type="match status" value="1"/>
</dbReference>
<gene>
    <name evidence="12" type="ORF">BJ970_003486</name>
</gene>
<evidence type="ECO:0000256" key="5">
    <source>
        <dbReference type="ARBA" id="ARBA00022490"/>
    </source>
</evidence>
<dbReference type="EMBL" id="JACHIW010000001">
    <property type="protein sequence ID" value="MBB5155952.1"/>
    <property type="molecule type" value="Genomic_DNA"/>
</dbReference>
<keyword evidence="7 12" id="KW-0808">Transferase</keyword>
<evidence type="ECO:0000256" key="6">
    <source>
        <dbReference type="ARBA" id="ARBA00022603"/>
    </source>
</evidence>
<evidence type="ECO:0000256" key="7">
    <source>
        <dbReference type="ARBA" id="ARBA00022679"/>
    </source>
</evidence>
<comment type="similarity">
    <text evidence="2">Belongs to the methyltransferase superfamily. L-isoaspartyl/D-aspartyl protein methyltransferase family.</text>
</comment>
<dbReference type="Gene3D" id="3.40.50.150">
    <property type="entry name" value="Vaccinia Virus protein VP39"/>
    <property type="match status" value="1"/>
</dbReference>
<evidence type="ECO:0000256" key="8">
    <source>
        <dbReference type="ARBA" id="ARBA00022691"/>
    </source>
</evidence>
<dbReference type="GO" id="GO:0004719">
    <property type="term" value="F:protein-L-isoaspartate (D-aspartate) O-methyltransferase activity"/>
    <property type="evidence" value="ECO:0007669"/>
    <property type="project" value="UniProtKB-EC"/>
</dbReference>
<dbReference type="InterPro" id="IPR029063">
    <property type="entry name" value="SAM-dependent_MTases_sf"/>
</dbReference>
<protein>
    <recommendedName>
        <fullName evidence="4">Protein-L-isoaspartate O-methyltransferase</fullName>
        <ecNumber evidence="3">2.1.1.77</ecNumber>
    </recommendedName>
    <alternativeName>
        <fullName evidence="11">L-isoaspartyl protein carboxyl methyltransferase</fullName>
    </alternativeName>
    <alternativeName>
        <fullName evidence="9">Protein L-isoaspartyl methyltransferase</fullName>
    </alternativeName>
    <alternativeName>
        <fullName evidence="10">Protein-beta-aspartate methyltransferase</fullName>
    </alternativeName>
</protein>
<keyword evidence="6 12" id="KW-0489">Methyltransferase</keyword>
<dbReference type="GO" id="GO:0005737">
    <property type="term" value="C:cytoplasm"/>
    <property type="evidence" value="ECO:0007669"/>
    <property type="project" value="UniProtKB-SubCell"/>
</dbReference>
<evidence type="ECO:0000256" key="3">
    <source>
        <dbReference type="ARBA" id="ARBA00011890"/>
    </source>
</evidence>
<evidence type="ECO:0000313" key="12">
    <source>
        <dbReference type="EMBL" id="MBB5155952.1"/>
    </source>
</evidence>
<evidence type="ECO:0000256" key="9">
    <source>
        <dbReference type="ARBA" id="ARBA00030757"/>
    </source>
</evidence>
<dbReference type="InterPro" id="IPR027573">
    <property type="entry name" value="Methyltran_FxLD"/>
</dbReference>